<comment type="caution">
    <text evidence="1">The sequence shown here is derived from an EMBL/GenBank/DDBJ whole genome shotgun (WGS) entry which is preliminary data.</text>
</comment>
<protein>
    <submittedName>
        <fullName evidence="1">Uncharacterized protein</fullName>
    </submittedName>
</protein>
<gene>
    <name evidence="1" type="ORF">JOC94_000413</name>
</gene>
<keyword evidence="2" id="KW-1185">Reference proteome</keyword>
<evidence type="ECO:0000313" key="1">
    <source>
        <dbReference type="EMBL" id="MBM7713445.1"/>
    </source>
</evidence>
<dbReference type="RefSeq" id="WP_268920941.1">
    <property type="nucleotide sequence ID" value="NZ_JAFBFH010000002.1"/>
</dbReference>
<reference evidence="1 2" key="1">
    <citation type="submission" date="2021-01" db="EMBL/GenBank/DDBJ databases">
        <title>Genomic Encyclopedia of Type Strains, Phase IV (KMG-IV): sequencing the most valuable type-strain genomes for metagenomic binning, comparative biology and taxonomic classification.</title>
        <authorList>
            <person name="Goeker M."/>
        </authorList>
    </citation>
    <scope>NUCLEOTIDE SEQUENCE [LARGE SCALE GENOMIC DNA]</scope>
    <source>
        <strain evidence="1 2">DSM 105453</strain>
    </source>
</reference>
<dbReference type="EMBL" id="JAFBFH010000002">
    <property type="protein sequence ID" value="MBM7713445.1"/>
    <property type="molecule type" value="Genomic_DNA"/>
</dbReference>
<proteinExistence type="predicted"/>
<evidence type="ECO:0000313" key="2">
    <source>
        <dbReference type="Proteomes" id="UP000823485"/>
    </source>
</evidence>
<name>A0ABS2R254_9BACI</name>
<sequence length="40" mass="4356">MFAMKRAAIKGAEIGEQTAVAMLTSQNEHQNSLRESDFGS</sequence>
<accession>A0ABS2R254</accession>
<dbReference type="Proteomes" id="UP000823485">
    <property type="component" value="Unassembled WGS sequence"/>
</dbReference>
<organism evidence="1 2">
    <name type="scientific">Siminovitchia thermophila</name>
    <dbReference type="NCBI Taxonomy" id="1245522"/>
    <lineage>
        <taxon>Bacteria</taxon>
        <taxon>Bacillati</taxon>
        <taxon>Bacillota</taxon>
        <taxon>Bacilli</taxon>
        <taxon>Bacillales</taxon>
        <taxon>Bacillaceae</taxon>
        <taxon>Siminovitchia</taxon>
    </lineage>
</organism>